<accession>A0ABS2DAR2</accession>
<name>A0ABS2DAR2_9SPHN</name>
<keyword evidence="1" id="KW-0732">Signal</keyword>
<dbReference type="RefSeq" id="WP_204200133.1">
    <property type="nucleotide sequence ID" value="NZ_JAFEMC010000005.1"/>
</dbReference>
<evidence type="ECO:0000313" key="2">
    <source>
        <dbReference type="EMBL" id="MBM6578036.1"/>
    </source>
</evidence>
<evidence type="ECO:0000313" key="3">
    <source>
        <dbReference type="Proteomes" id="UP000763641"/>
    </source>
</evidence>
<gene>
    <name evidence="2" type="ORF">ILT43_16765</name>
</gene>
<comment type="caution">
    <text evidence="2">The sequence shown here is derived from an EMBL/GenBank/DDBJ whole genome shotgun (WGS) entry which is preliminary data.</text>
</comment>
<evidence type="ECO:0000256" key="1">
    <source>
        <dbReference type="SAM" id="SignalP"/>
    </source>
</evidence>
<dbReference type="EMBL" id="JAFEMC010000005">
    <property type="protein sequence ID" value="MBM6578036.1"/>
    <property type="molecule type" value="Genomic_DNA"/>
</dbReference>
<reference evidence="2 3" key="1">
    <citation type="submission" date="2020-12" db="EMBL/GenBank/DDBJ databases">
        <title>Sphingomonas sp.</title>
        <authorList>
            <person name="Kim M.K."/>
        </authorList>
    </citation>
    <scope>NUCLEOTIDE SEQUENCE [LARGE SCALE GENOMIC DNA]</scope>
    <source>
        <strain evidence="2 3">BT552</strain>
    </source>
</reference>
<keyword evidence="3" id="KW-1185">Reference proteome</keyword>
<sequence length="225" mass="24390">MTIVLRILTGLILMFPAAAVAQDGVTEAGVAPVEVAVGPSEGVIRVTEWVAASKDNHALPYAIVDKINGSLVLFDGKGKLIETVPVLVGIAPGDDATPGVGAKTLAEIGPAEKTTPAGRFLAKFGIPFRKERILWVDYATSVAMHPIPTDAGKKEQRRERMLSPTPDDNRITFGCINVPKAFYAKRLRPMFQRKGGYVYILPDTKPLEEVFPRLRVQALMKRAAT</sequence>
<evidence type="ECO:0008006" key="4">
    <source>
        <dbReference type="Google" id="ProtNLM"/>
    </source>
</evidence>
<feature type="chain" id="PRO_5047211280" description="L,D-transpeptidase" evidence="1">
    <location>
        <begin position="22"/>
        <end position="225"/>
    </location>
</feature>
<protein>
    <recommendedName>
        <fullName evidence="4">L,D-transpeptidase</fullName>
    </recommendedName>
</protein>
<dbReference type="Proteomes" id="UP000763641">
    <property type="component" value="Unassembled WGS sequence"/>
</dbReference>
<feature type="signal peptide" evidence="1">
    <location>
        <begin position="1"/>
        <end position="21"/>
    </location>
</feature>
<organism evidence="2 3">
    <name type="scientific">Sphingomonas longa</name>
    <dbReference type="NCBI Taxonomy" id="2778730"/>
    <lineage>
        <taxon>Bacteria</taxon>
        <taxon>Pseudomonadati</taxon>
        <taxon>Pseudomonadota</taxon>
        <taxon>Alphaproteobacteria</taxon>
        <taxon>Sphingomonadales</taxon>
        <taxon>Sphingomonadaceae</taxon>
        <taxon>Sphingomonas</taxon>
    </lineage>
</organism>
<proteinExistence type="predicted"/>